<comment type="caution">
    <text evidence="1">The sequence shown here is derived from an EMBL/GenBank/DDBJ whole genome shotgun (WGS) entry which is preliminary data.</text>
</comment>
<accession>A0ACB9FEA0</accession>
<evidence type="ECO:0000313" key="2">
    <source>
        <dbReference type="Proteomes" id="UP001055879"/>
    </source>
</evidence>
<dbReference type="EMBL" id="CM042047">
    <property type="protein sequence ID" value="KAI3769175.1"/>
    <property type="molecule type" value="Genomic_DNA"/>
</dbReference>
<evidence type="ECO:0000313" key="1">
    <source>
        <dbReference type="EMBL" id="KAI3769175.1"/>
    </source>
</evidence>
<protein>
    <submittedName>
        <fullName evidence="1">Uncharacterized protein</fullName>
    </submittedName>
</protein>
<dbReference type="Proteomes" id="UP001055879">
    <property type="component" value="Linkage Group LG01"/>
</dbReference>
<organism evidence="1 2">
    <name type="scientific">Arctium lappa</name>
    <name type="common">Greater burdock</name>
    <name type="synonym">Lappa major</name>
    <dbReference type="NCBI Taxonomy" id="4217"/>
    <lineage>
        <taxon>Eukaryota</taxon>
        <taxon>Viridiplantae</taxon>
        <taxon>Streptophyta</taxon>
        <taxon>Embryophyta</taxon>
        <taxon>Tracheophyta</taxon>
        <taxon>Spermatophyta</taxon>
        <taxon>Magnoliopsida</taxon>
        <taxon>eudicotyledons</taxon>
        <taxon>Gunneridae</taxon>
        <taxon>Pentapetalae</taxon>
        <taxon>asterids</taxon>
        <taxon>campanulids</taxon>
        <taxon>Asterales</taxon>
        <taxon>Asteraceae</taxon>
        <taxon>Carduoideae</taxon>
        <taxon>Cardueae</taxon>
        <taxon>Arctiinae</taxon>
        <taxon>Arctium</taxon>
    </lineage>
</organism>
<name>A0ACB9FEA0_ARCLA</name>
<gene>
    <name evidence="1" type="ORF">L6452_00275</name>
</gene>
<reference evidence="2" key="1">
    <citation type="journal article" date="2022" name="Mol. Ecol. Resour.">
        <title>The genomes of chicory, endive, great burdock and yacon provide insights into Asteraceae palaeo-polyploidization history and plant inulin production.</title>
        <authorList>
            <person name="Fan W."/>
            <person name="Wang S."/>
            <person name="Wang H."/>
            <person name="Wang A."/>
            <person name="Jiang F."/>
            <person name="Liu H."/>
            <person name="Zhao H."/>
            <person name="Xu D."/>
            <person name="Zhang Y."/>
        </authorList>
    </citation>
    <scope>NUCLEOTIDE SEQUENCE [LARGE SCALE GENOMIC DNA]</scope>
    <source>
        <strain evidence="2">cv. Niubang</strain>
    </source>
</reference>
<reference evidence="1 2" key="2">
    <citation type="journal article" date="2022" name="Mol. Ecol. Resour.">
        <title>The genomes of chicory, endive, great burdock and yacon provide insights into Asteraceae paleo-polyploidization history and plant inulin production.</title>
        <authorList>
            <person name="Fan W."/>
            <person name="Wang S."/>
            <person name="Wang H."/>
            <person name="Wang A."/>
            <person name="Jiang F."/>
            <person name="Liu H."/>
            <person name="Zhao H."/>
            <person name="Xu D."/>
            <person name="Zhang Y."/>
        </authorList>
    </citation>
    <scope>NUCLEOTIDE SEQUENCE [LARGE SCALE GENOMIC DNA]</scope>
    <source>
        <strain evidence="2">cv. Niubang</strain>
    </source>
</reference>
<sequence length="344" mass="39331">MLCLSTIGKPCLSTTGKPTKKLRTPAEVVHKTRSLLYSKNSLNLTAQMTELSSLVRELKLILYGDDDSEPSEEACAQLTQEFFREDTLRLLVIFLPKLNLEARKDATQVVASLQRQPLPSRFQASRYLEANLDLVDILISGYEDPQLALHYGRMLKECLRHQIVAGYVLEPSQLKKLFDYIQHPSFDIAADAADTFKDLLTRHKSTVSESLSKNYCWFFTEFNERLMKSENYITRRQAVKVLGCVLLDRSNSNVMTRYVNSKDNLIILMNLLRDPSRSIQIDAFHVFKLFVANKNKPPEIVSILVTNRSKLIRLLGAFVYTDDEVFETDKDQVVDGLTVLELED</sequence>
<proteinExistence type="predicted"/>
<keyword evidence="2" id="KW-1185">Reference proteome</keyword>